<evidence type="ECO:0000256" key="2">
    <source>
        <dbReference type="ARBA" id="ARBA00022485"/>
    </source>
</evidence>
<dbReference type="InterPro" id="IPR041925">
    <property type="entry name" value="CT_Formate-Dh_H"/>
</dbReference>
<dbReference type="InterPro" id="IPR009010">
    <property type="entry name" value="Asp_de-COase-like_dom_sf"/>
</dbReference>
<evidence type="ECO:0000256" key="1">
    <source>
        <dbReference type="ARBA" id="ARBA00007023"/>
    </source>
</evidence>
<dbReference type="GO" id="GO:0051539">
    <property type="term" value="F:4 iron, 4 sulfur cluster binding"/>
    <property type="evidence" value="ECO:0007669"/>
    <property type="project" value="UniProtKB-KW"/>
</dbReference>
<keyword evidence="3" id="KW-0479">Metal-binding</keyword>
<evidence type="ECO:0000256" key="5">
    <source>
        <dbReference type="ARBA" id="ARBA00023004"/>
    </source>
</evidence>
<dbReference type="KEGG" id="aacx:DEACI_1377"/>
<dbReference type="EMBL" id="CDGJ01000017">
    <property type="protein sequence ID" value="CEJ06167.1"/>
    <property type="molecule type" value="Genomic_DNA"/>
</dbReference>
<dbReference type="EMBL" id="LR746496">
    <property type="protein sequence ID" value="CAA7600724.1"/>
    <property type="molecule type" value="Genomic_DNA"/>
</dbReference>
<dbReference type="GO" id="GO:0008863">
    <property type="term" value="F:formate dehydrogenase (NAD+) activity"/>
    <property type="evidence" value="ECO:0007669"/>
    <property type="project" value="InterPro"/>
</dbReference>
<organism evidence="9">
    <name type="scientific">Acididesulfobacillus acetoxydans</name>
    <dbReference type="NCBI Taxonomy" id="1561005"/>
    <lineage>
        <taxon>Bacteria</taxon>
        <taxon>Bacillati</taxon>
        <taxon>Bacillota</taxon>
        <taxon>Clostridia</taxon>
        <taxon>Eubacteriales</taxon>
        <taxon>Peptococcaceae</taxon>
        <taxon>Acididesulfobacillus</taxon>
    </lineage>
</organism>
<keyword evidence="5" id="KW-0408">Iron</keyword>
<keyword evidence="4 9" id="KW-0560">Oxidoreductase</keyword>
<dbReference type="InterPro" id="IPR006655">
    <property type="entry name" value="Mopterin_OxRdtase_prok_CS"/>
</dbReference>
<dbReference type="InterPro" id="IPR006657">
    <property type="entry name" value="MoPterin_dinucl-bd_dom"/>
</dbReference>
<dbReference type="PANTHER" id="PTHR43105">
    <property type="entry name" value="RESPIRATORY NITRATE REDUCTASE"/>
    <property type="match status" value="1"/>
</dbReference>
<accession>A0A8S0WMR2</accession>
<dbReference type="GO" id="GO:0003954">
    <property type="term" value="F:NADH dehydrogenase activity"/>
    <property type="evidence" value="ECO:0007669"/>
    <property type="project" value="TreeGrafter"/>
</dbReference>
<dbReference type="GO" id="GO:0015942">
    <property type="term" value="P:formate metabolic process"/>
    <property type="evidence" value="ECO:0007669"/>
    <property type="project" value="InterPro"/>
</dbReference>
<keyword evidence="2" id="KW-0004">4Fe-4S</keyword>
<reference evidence="9" key="2">
    <citation type="submission" date="2020-01" db="EMBL/GenBank/DDBJ databases">
        <authorList>
            <person name="Hornung B."/>
        </authorList>
    </citation>
    <scope>NUCLEOTIDE SEQUENCE</scope>
    <source>
        <strain evidence="9">PacBioINE</strain>
    </source>
</reference>
<dbReference type="InterPro" id="IPR006656">
    <property type="entry name" value="Mopterin_OxRdtase"/>
</dbReference>
<protein>
    <submittedName>
        <fullName evidence="9 10">Formate dehydrogenase</fullName>
        <ecNumber evidence="9 10">1.2.1.2</ecNumber>
    </submittedName>
</protein>
<dbReference type="PROSITE" id="PS00490">
    <property type="entry name" value="MOLYBDOPTERIN_PROK_2"/>
    <property type="match status" value="1"/>
</dbReference>
<feature type="domain" description="Molybdopterin dinucleotide-binding" evidence="8">
    <location>
        <begin position="425"/>
        <end position="528"/>
    </location>
</feature>
<evidence type="ECO:0000259" key="7">
    <source>
        <dbReference type="Pfam" id="PF00384"/>
    </source>
</evidence>
<evidence type="ECO:0000256" key="4">
    <source>
        <dbReference type="ARBA" id="ARBA00023002"/>
    </source>
</evidence>
<dbReference type="GO" id="GO:0022904">
    <property type="term" value="P:respiratory electron transport chain"/>
    <property type="evidence" value="ECO:0007669"/>
    <property type="project" value="TreeGrafter"/>
</dbReference>
<dbReference type="SUPFAM" id="SSF53706">
    <property type="entry name" value="Formate dehydrogenase/DMSO reductase, domains 1-3"/>
    <property type="match status" value="1"/>
</dbReference>
<dbReference type="Pfam" id="PF01568">
    <property type="entry name" value="Molydop_binding"/>
    <property type="match status" value="1"/>
</dbReference>
<reference evidence="10" key="1">
    <citation type="submission" date="2014-11" db="EMBL/GenBank/DDBJ databases">
        <authorList>
            <person name="Hornung B.V."/>
        </authorList>
    </citation>
    <scope>NUCLEOTIDE SEQUENCE</scope>
    <source>
        <strain evidence="10">INE</strain>
    </source>
</reference>
<dbReference type="Proteomes" id="UP001071230">
    <property type="component" value="Unassembled WGS sequence"/>
</dbReference>
<evidence type="ECO:0000259" key="8">
    <source>
        <dbReference type="Pfam" id="PF01568"/>
    </source>
</evidence>
<evidence type="ECO:0000313" key="10">
    <source>
        <dbReference type="EMBL" id="CEJ06167.1"/>
    </source>
</evidence>
<dbReference type="FunFam" id="3.40.228.10:FF:000002">
    <property type="entry name" value="Formate dehydrogenase subunit alpha"/>
    <property type="match status" value="1"/>
</dbReference>
<dbReference type="Proteomes" id="UP000836597">
    <property type="component" value="Chromosome"/>
</dbReference>
<dbReference type="AlphaFoldDB" id="A0A8S0WMR2"/>
<dbReference type="PANTHER" id="PTHR43105:SF14">
    <property type="entry name" value="FORMATE DEHYDROGENASE H"/>
    <property type="match status" value="1"/>
</dbReference>
<dbReference type="GO" id="GO:0046872">
    <property type="term" value="F:metal ion binding"/>
    <property type="evidence" value="ECO:0007669"/>
    <property type="project" value="UniProtKB-KW"/>
</dbReference>
<dbReference type="GO" id="GO:0016020">
    <property type="term" value="C:membrane"/>
    <property type="evidence" value="ECO:0007669"/>
    <property type="project" value="TreeGrafter"/>
</dbReference>
<dbReference type="Pfam" id="PF00384">
    <property type="entry name" value="Molybdopterin"/>
    <property type="match status" value="1"/>
</dbReference>
<dbReference type="GO" id="GO:0043546">
    <property type="term" value="F:molybdopterin cofactor binding"/>
    <property type="evidence" value="ECO:0007669"/>
    <property type="project" value="InterPro"/>
</dbReference>
<keyword evidence="11" id="KW-1185">Reference proteome</keyword>
<evidence type="ECO:0000256" key="3">
    <source>
        <dbReference type="ARBA" id="ARBA00022723"/>
    </source>
</evidence>
<sequence length="535" mass="59169">MAGLAITFGSGAMTNSINEIPHSEVLFVIGSNTTEAHPVIGAKMKQAVANGAKLIVIDPRRIELAEMADVWLRLRPGTDIALVNGIMNIILSHGWEDKEFIAERTEEFEKFREQVQKFPPEVVSKLTGVPVEEMLEAARIYATAERAQIFYTLGITEHTCGTDNVMTLANLAMLTGNVGKENSGVNPLRGQNNVQGACDMGALPNTFPGYQNVTSPTVRAKFEEAWHVPLNPKPGFMIPDMFEAAISKDLRAMYIMGEDPVLTDADANHVRQGLETLDFLVVQNIFLSETAKLADVVLPGASFAEKSGTFTNTERRVQMVNQAIEPLGQARTDWEILCELAGRLGYAFDYESPAEIMAEIASLTPQYAGISFERLGTQGLQWPVPTAEHPGTKFLHEGKFSRGKGLFMPIEYQLPDELPDDEYPLLLGTGRKLSHYNVMTRNSAALESYSPEELAEMSPQDAERLGIKDGERVKVASRRGELETRVQVTDRVPPGMLWMTLHYKESPVNVLTNGAYDKVAKTYEYKVCGVKVRKL</sequence>
<dbReference type="SUPFAM" id="SSF50692">
    <property type="entry name" value="ADC-like"/>
    <property type="match status" value="1"/>
</dbReference>
<feature type="domain" description="Molybdopterin oxidoreductase" evidence="7">
    <location>
        <begin position="12"/>
        <end position="342"/>
    </location>
</feature>
<evidence type="ECO:0000313" key="9">
    <source>
        <dbReference type="EMBL" id="CAA7600724.1"/>
    </source>
</evidence>
<dbReference type="Gene3D" id="3.40.50.740">
    <property type="match status" value="1"/>
</dbReference>
<dbReference type="Gene3D" id="3.40.228.10">
    <property type="entry name" value="Dimethylsulfoxide Reductase, domain 2"/>
    <property type="match status" value="1"/>
</dbReference>
<dbReference type="EC" id="1.2.1.2" evidence="9 10"/>
<evidence type="ECO:0000313" key="11">
    <source>
        <dbReference type="Proteomes" id="UP001071230"/>
    </source>
</evidence>
<dbReference type="NCBIfam" id="TIGR01591">
    <property type="entry name" value="Fdh-alpha"/>
    <property type="match status" value="1"/>
</dbReference>
<keyword evidence="6" id="KW-0411">Iron-sulfur</keyword>
<name>A0A8S0WMR2_9FIRM</name>
<dbReference type="CDD" id="cd02790">
    <property type="entry name" value="MopB_CT_Formate-Dh_H"/>
    <property type="match status" value="1"/>
</dbReference>
<dbReference type="InterPro" id="IPR050123">
    <property type="entry name" value="Prok_molybdopt-oxidoreductase"/>
</dbReference>
<dbReference type="PROSITE" id="PS00932">
    <property type="entry name" value="MOLYBDOPTERIN_PROK_3"/>
    <property type="match status" value="1"/>
</dbReference>
<comment type="similarity">
    <text evidence="1">In the C-terminal section; belongs to the prokaryotic molybdopterin-containing oxidoreductase family.</text>
</comment>
<gene>
    <name evidence="10" type="ORF">DEACI_0613</name>
    <name evidence="9" type="ORF">DEACI_1377</name>
</gene>
<evidence type="ECO:0000256" key="6">
    <source>
        <dbReference type="ARBA" id="ARBA00023014"/>
    </source>
</evidence>
<proteinExistence type="inferred from homology"/>
<dbReference type="InterPro" id="IPR006478">
    <property type="entry name" value="Formate_DH_asu"/>
</dbReference>
<dbReference type="Gene3D" id="2.40.40.20">
    <property type="match status" value="1"/>
</dbReference>